<organism evidence="3 4">
    <name type="scientific">Coccomyxa subellipsoidea</name>
    <dbReference type="NCBI Taxonomy" id="248742"/>
    <lineage>
        <taxon>Eukaryota</taxon>
        <taxon>Viridiplantae</taxon>
        <taxon>Chlorophyta</taxon>
        <taxon>core chlorophytes</taxon>
        <taxon>Trebouxiophyceae</taxon>
        <taxon>Trebouxiophyceae incertae sedis</taxon>
        <taxon>Coccomyxaceae</taxon>
        <taxon>Coccomyxa</taxon>
    </lineage>
</organism>
<evidence type="ECO:0000256" key="1">
    <source>
        <dbReference type="SAM" id="MobiDB-lite"/>
    </source>
</evidence>
<feature type="compositionally biased region" description="Basic and acidic residues" evidence="1">
    <location>
        <begin position="25"/>
        <end position="37"/>
    </location>
</feature>
<gene>
    <name evidence="3" type="ORF">WJX75_006257</name>
</gene>
<name>A0ABR2YID0_9CHLO</name>
<protein>
    <recommendedName>
        <fullName evidence="2">BZIP domain-containing protein</fullName>
    </recommendedName>
</protein>
<proteinExistence type="predicted"/>
<evidence type="ECO:0000259" key="2">
    <source>
        <dbReference type="PROSITE" id="PS00036"/>
    </source>
</evidence>
<feature type="domain" description="BZIP" evidence="2">
    <location>
        <begin position="35"/>
        <end position="50"/>
    </location>
</feature>
<evidence type="ECO:0000313" key="3">
    <source>
        <dbReference type="EMBL" id="KAK9905784.1"/>
    </source>
</evidence>
<dbReference type="CDD" id="cd14686">
    <property type="entry name" value="bZIP"/>
    <property type="match status" value="1"/>
</dbReference>
<dbReference type="EMBL" id="JALJOT010000011">
    <property type="protein sequence ID" value="KAK9905784.1"/>
    <property type="molecule type" value="Genomic_DNA"/>
</dbReference>
<keyword evidence="4" id="KW-1185">Reference proteome</keyword>
<comment type="caution">
    <text evidence="3">The sequence shown here is derived from an EMBL/GenBank/DDBJ whole genome shotgun (WGS) entry which is preliminary data.</text>
</comment>
<dbReference type="PROSITE" id="PS00036">
    <property type="entry name" value="BZIP_BASIC"/>
    <property type="match status" value="1"/>
</dbReference>
<feature type="compositionally biased region" description="Basic residues" evidence="1">
    <location>
        <begin position="38"/>
        <end position="47"/>
    </location>
</feature>
<feature type="region of interest" description="Disordered" evidence="1">
    <location>
        <begin position="1"/>
        <end position="47"/>
    </location>
</feature>
<reference evidence="3 4" key="1">
    <citation type="journal article" date="2024" name="Nat. Commun.">
        <title>Phylogenomics reveals the evolutionary origins of lichenization in chlorophyte algae.</title>
        <authorList>
            <person name="Puginier C."/>
            <person name="Libourel C."/>
            <person name="Otte J."/>
            <person name="Skaloud P."/>
            <person name="Haon M."/>
            <person name="Grisel S."/>
            <person name="Petersen M."/>
            <person name="Berrin J.G."/>
            <person name="Delaux P.M."/>
            <person name="Dal Grande F."/>
            <person name="Keller J."/>
        </authorList>
    </citation>
    <scope>NUCLEOTIDE SEQUENCE [LARGE SCALE GENOMIC DNA]</scope>
    <source>
        <strain evidence="3 4">SAG 216-7</strain>
    </source>
</reference>
<dbReference type="Proteomes" id="UP001491310">
    <property type="component" value="Unassembled WGS sequence"/>
</dbReference>
<accession>A0ABR2YID0</accession>
<evidence type="ECO:0000313" key="4">
    <source>
        <dbReference type="Proteomes" id="UP001491310"/>
    </source>
</evidence>
<dbReference type="InterPro" id="IPR004827">
    <property type="entry name" value="bZIP"/>
</dbReference>
<sequence>MSTSDANMSHDGSDAYTGDQFAPDTSKKDLLRQERVKAKNRRAQKKYREKKLQEVDLYKVQIKELNAKMRQMADEKRALQEDRDRLKSMMHSGTVQASTGPIPARPPEQFVEMLKFLFANGAEEESSPYHKEALALMSKTREVQQILVLMFPFKAARIKADIQQQACREVGPHTPGLWRFIVAAANFTLLQRQQLIALRAKFLRDIDEVVAERRMLTQGIKAMLPHPGNVSAFANTLFKAQLSTSQLRANLEREYQLVTHFVCKAVHETITPIQHAHCIVAAAPHLPDILYICSQLYIEEAGLTKDIDLLPDMNTICSDMSSYWWVTGQEQEEQDASLWPSVYQGLDVYQEPSGALPALPAASLLGIPTFSQGAKGLAAGAEDELPTDAIAALLAADSLPLPDELDPCHTVEPAAALRWES</sequence>